<feature type="region of interest" description="Disordered" evidence="1">
    <location>
        <begin position="36"/>
        <end position="78"/>
    </location>
</feature>
<evidence type="ECO:0000256" key="1">
    <source>
        <dbReference type="SAM" id="MobiDB-lite"/>
    </source>
</evidence>
<protein>
    <submittedName>
        <fullName evidence="2">Uncharacterized protein</fullName>
    </submittedName>
</protein>
<gene>
    <name evidence="2" type="ORF">CE91St30_30570</name>
</gene>
<dbReference type="EMBL" id="AP025564">
    <property type="protein sequence ID" value="BDE97724.1"/>
    <property type="molecule type" value="Genomic_DNA"/>
</dbReference>
<name>A0ABN6MKB9_9ACTN</name>
<reference evidence="2 3" key="1">
    <citation type="submission" date="2022-01" db="EMBL/GenBank/DDBJ databases">
        <title>Novel bile acid biosynthetic pathways are enriched in the microbiome of centenarians.</title>
        <authorList>
            <person name="Sato Y."/>
            <person name="Atarashi K."/>
            <person name="Plichta R.D."/>
            <person name="Arai Y."/>
            <person name="Sasajima S."/>
            <person name="Kearney M.S."/>
            <person name="Suda W."/>
            <person name="Takeshita K."/>
            <person name="Sasaki T."/>
            <person name="Okamoto S."/>
            <person name="Skelly N.A."/>
            <person name="Okamura Y."/>
            <person name="Vlamakis H."/>
            <person name="Li Y."/>
            <person name="Tanoue T."/>
            <person name="Takei H."/>
            <person name="Nittono H."/>
            <person name="Narushima S."/>
            <person name="Irie J."/>
            <person name="Itoh H."/>
            <person name="Moriya K."/>
            <person name="Sugiura Y."/>
            <person name="Suematsu M."/>
            <person name="Moritoki N."/>
            <person name="Shibata S."/>
            <person name="Littman R.D."/>
            <person name="Fischbach A.M."/>
            <person name="Uwamino Y."/>
            <person name="Inoue T."/>
            <person name="Honda A."/>
            <person name="Hattori M."/>
            <person name="Murai T."/>
            <person name="Xavier J.R."/>
            <person name="Hirose N."/>
            <person name="Honda K."/>
        </authorList>
    </citation>
    <scope>NUCLEOTIDE SEQUENCE [LARGE SCALE GENOMIC DNA]</scope>
    <source>
        <strain evidence="2 3">CE91-St30</strain>
    </source>
</reference>
<proteinExistence type="predicted"/>
<evidence type="ECO:0000313" key="2">
    <source>
        <dbReference type="EMBL" id="BDE97724.1"/>
    </source>
</evidence>
<evidence type="ECO:0000313" key="3">
    <source>
        <dbReference type="Proteomes" id="UP001320544"/>
    </source>
</evidence>
<accession>A0ABN6MKB9</accession>
<sequence length="78" mass="8761">MRTPTRSLKELRTLYGNGNAEEFQLFFRKAKPAGMLRGGADQDRLRAASDANGMQPTSAARGMRWDSPLQDDRPSEFD</sequence>
<dbReference type="Proteomes" id="UP001320544">
    <property type="component" value="Chromosome"/>
</dbReference>
<organism evidence="2 3">
    <name type="scientific">Raoultibacter timonensis</name>
    <dbReference type="NCBI Taxonomy" id="1907662"/>
    <lineage>
        <taxon>Bacteria</taxon>
        <taxon>Bacillati</taxon>
        <taxon>Actinomycetota</taxon>
        <taxon>Coriobacteriia</taxon>
        <taxon>Eggerthellales</taxon>
        <taxon>Eggerthellaceae</taxon>
        <taxon>Raoultibacter</taxon>
    </lineage>
</organism>
<keyword evidence="3" id="KW-1185">Reference proteome</keyword>